<keyword evidence="3" id="KW-1185">Reference proteome</keyword>
<dbReference type="AlphaFoldDB" id="A0A286U205"/>
<keyword evidence="1" id="KW-1133">Transmembrane helix</keyword>
<dbReference type="EMBL" id="BAOS01000028">
    <property type="protein sequence ID" value="GAX62156.1"/>
    <property type="molecule type" value="Genomic_DNA"/>
</dbReference>
<sequence length="309" mass="35832">MGLPLQGGNYFEKQMKPFQMKCLELVPWATMALTVLGSHFAADAVMETVAEWSHGSETAVFITKICYLVFFIGMVYLLIRQKDNIFHPRTRYISNEEAEEREHLVLFLSNLPKDLEESDGVPDNLQLSQNIDKDLEKIEKLKKGALPLRWAWEMPLRAIQHHQKKLKTLTLVCSKESISQVNLFAKIFERYRFNNLDKIYLLAQKQGKPLLVDMFSEKDIADLNGFNFQSFDELSQAMWFLMRKFRKYKYSESQIMIDITSGQKPTSIVGASMTFNRVIKAQYVSTNQPWDVLSYDVLLTSSEPREFGL</sequence>
<organism evidence="2 3">
    <name type="scientific">Candidatus Scalindua japonica</name>
    <dbReference type="NCBI Taxonomy" id="1284222"/>
    <lineage>
        <taxon>Bacteria</taxon>
        <taxon>Pseudomonadati</taxon>
        <taxon>Planctomycetota</taxon>
        <taxon>Candidatus Brocadiia</taxon>
        <taxon>Candidatus Brocadiales</taxon>
        <taxon>Candidatus Scalinduaceae</taxon>
        <taxon>Candidatus Scalindua</taxon>
    </lineage>
</organism>
<proteinExistence type="predicted"/>
<evidence type="ECO:0000256" key="1">
    <source>
        <dbReference type="SAM" id="Phobius"/>
    </source>
</evidence>
<keyword evidence="1" id="KW-0812">Transmembrane</keyword>
<evidence type="ECO:0000313" key="2">
    <source>
        <dbReference type="EMBL" id="GAX62156.1"/>
    </source>
</evidence>
<comment type="caution">
    <text evidence="2">The sequence shown here is derived from an EMBL/GenBank/DDBJ whole genome shotgun (WGS) entry which is preliminary data.</text>
</comment>
<keyword evidence="1" id="KW-0472">Membrane</keyword>
<name>A0A286U205_9BACT</name>
<evidence type="ECO:0000313" key="3">
    <source>
        <dbReference type="Proteomes" id="UP000218542"/>
    </source>
</evidence>
<reference evidence="3" key="1">
    <citation type="journal article" date="2017" name="Environ. Microbiol. Rep.">
        <title>Genetic Diversity of Marine Anaerobic Ammonium-Oxidizing Bacteria as Revealed by Genomic and Proteomic Analyses of 'Candidatus Scalindua japonica'.</title>
        <authorList>
            <person name="Oshiki M."/>
            <person name="Mizuto K."/>
            <person name="Kimura Z."/>
            <person name="Kindaichi T."/>
            <person name="Satoh H."/>
            <person name="Okabe S."/>
        </authorList>
    </citation>
    <scope>NUCLEOTIDE SEQUENCE [LARGE SCALE GENOMIC DNA]</scope>
    <source>
        <strain evidence="3">husup-a2</strain>
    </source>
</reference>
<accession>A0A286U205</accession>
<feature type="transmembrane region" description="Helical" evidence="1">
    <location>
        <begin position="22"/>
        <end position="41"/>
    </location>
</feature>
<feature type="transmembrane region" description="Helical" evidence="1">
    <location>
        <begin position="61"/>
        <end position="79"/>
    </location>
</feature>
<gene>
    <name evidence="2" type="ORF">SCALIN_C28_0360</name>
</gene>
<protein>
    <submittedName>
        <fullName evidence="2">Uncharacterized protein</fullName>
    </submittedName>
</protein>
<dbReference type="Proteomes" id="UP000218542">
    <property type="component" value="Unassembled WGS sequence"/>
</dbReference>